<evidence type="ECO:0000256" key="5">
    <source>
        <dbReference type="SAM" id="MobiDB-lite"/>
    </source>
</evidence>
<evidence type="ECO:0000313" key="8">
    <source>
        <dbReference type="EMBL" id="KDB26663.1"/>
    </source>
</evidence>
<evidence type="ECO:0000259" key="6">
    <source>
        <dbReference type="PROSITE" id="PS50199"/>
    </source>
</evidence>
<evidence type="ECO:0000256" key="4">
    <source>
        <dbReference type="PROSITE-ProRule" id="PRU00322"/>
    </source>
</evidence>
<accession>A0A059JG78</accession>
<keyword evidence="1" id="KW-0479">Metal-binding</keyword>
<sequence length="412" mass="45788">MRELDPLVSEFQHDKHRPREEEALLTLRKVASMVKPIMRQRMWKVGTLCEFYPSTQNLLGLNVNHGQKICLQLRQPYDERQFLPIEQVVDTMLHELCHIVHGPHDQKFHTLWNQLRDEHEQLLSRGYTGEGFLSAGHRLGGRRIPMDEARRLARAAAEKRRVLSSGTGTKLGGASALPGADIRKVLADAAERRATVTKGCASGTIEGDRLAEEATRNGFRTKAEMEDANEKAIMEAYIDLIQQEERELYGDSYTPPSPSNLVGPQAPIPPTPNPAAASSKLQLSNSTVFSSSSGINGIEPWTCSTCTFINKPLFLVCEVCATERTSDPKFLPPSKAASKLAQEKKIGKHPYPSGRHRGTKPLKSAVQAIIELEKNQPPKPKRSLGWVCHCCGAFMESQWWTCSACGTMKLAD</sequence>
<feature type="domain" description="WLM" evidence="7">
    <location>
        <begin position="1"/>
        <end position="195"/>
    </location>
</feature>
<dbReference type="PROSITE" id="PS01358">
    <property type="entry name" value="ZF_RANBP2_1"/>
    <property type="match status" value="1"/>
</dbReference>
<dbReference type="GO" id="GO:0006281">
    <property type="term" value="P:DNA repair"/>
    <property type="evidence" value="ECO:0007669"/>
    <property type="project" value="TreeGrafter"/>
</dbReference>
<keyword evidence="3" id="KW-0862">Zinc</keyword>
<dbReference type="HOGENOM" id="CLU_023057_1_1_1"/>
<reference evidence="8 9" key="1">
    <citation type="submission" date="2014-02" db="EMBL/GenBank/DDBJ databases">
        <title>The Genome Sequence of Trichophyton interdigitale MR816.</title>
        <authorList>
            <consortium name="The Broad Institute Genomics Platform"/>
            <person name="Cuomo C.A."/>
            <person name="White T.C."/>
            <person name="Graser Y."/>
            <person name="Martinez-Rossi N."/>
            <person name="Heitman J."/>
            <person name="Young S.K."/>
            <person name="Zeng Q."/>
            <person name="Gargeya S."/>
            <person name="Abouelleil A."/>
            <person name="Alvarado L."/>
            <person name="Chapman S.B."/>
            <person name="Gainer-Dewar J."/>
            <person name="Goldberg J."/>
            <person name="Griggs A."/>
            <person name="Gujja S."/>
            <person name="Hansen M."/>
            <person name="Howarth C."/>
            <person name="Imamovic A."/>
            <person name="Larimer J."/>
            <person name="Martinez D."/>
            <person name="Murphy C."/>
            <person name="Pearson M.D."/>
            <person name="Persinoti G."/>
            <person name="Poon T."/>
            <person name="Priest M."/>
            <person name="Roberts A.D."/>
            <person name="Saif S."/>
            <person name="Shea T.D."/>
            <person name="Sykes S.N."/>
            <person name="Wortman J."/>
            <person name="Nusbaum C."/>
            <person name="Birren B."/>
        </authorList>
    </citation>
    <scope>NUCLEOTIDE SEQUENCE [LARGE SCALE GENOMIC DNA]</scope>
    <source>
        <strain evidence="8 9">MR816</strain>
    </source>
</reference>
<dbReference type="InterPro" id="IPR053000">
    <property type="entry name" value="WSS1-like_metalloprotease"/>
</dbReference>
<dbReference type="InterPro" id="IPR036443">
    <property type="entry name" value="Znf_RanBP2_sf"/>
</dbReference>
<name>A0A059JG78_TRIIM</name>
<comment type="caution">
    <text evidence="8">The sequence shown here is derived from an EMBL/GenBank/DDBJ whole genome shotgun (WGS) entry which is preliminary data.</text>
</comment>
<dbReference type="InterPro" id="IPR001876">
    <property type="entry name" value="Znf_RanBP2"/>
</dbReference>
<evidence type="ECO:0000256" key="1">
    <source>
        <dbReference type="ARBA" id="ARBA00022723"/>
    </source>
</evidence>
<protein>
    <recommendedName>
        <fullName evidence="10">WLM domain-containing protein</fullName>
    </recommendedName>
</protein>
<organism evidence="8 9">
    <name type="scientific">Trichophyton interdigitale (strain MR816)</name>
    <dbReference type="NCBI Taxonomy" id="1215338"/>
    <lineage>
        <taxon>Eukaryota</taxon>
        <taxon>Fungi</taxon>
        <taxon>Dikarya</taxon>
        <taxon>Ascomycota</taxon>
        <taxon>Pezizomycotina</taxon>
        <taxon>Eurotiomycetes</taxon>
        <taxon>Eurotiomycetidae</taxon>
        <taxon>Onygenales</taxon>
        <taxon>Arthrodermataceae</taxon>
        <taxon>Trichophyton</taxon>
    </lineage>
</organism>
<keyword evidence="9" id="KW-1185">Reference proteome</keyword>
<dbReference type="PROSITE" id="PS51397">
    <property type="entry name" value="WLM"/>
    <property type="match status" value="1"/>
</dbReference>
<dbReference type="SUPFAM" id="SSF90209">
    <property type="entry name" value="Ran binding protein zinc finger-like"/>
    <property type="match status" value="1"/>
</dbReference>
<gene>
    <name evidence="8" type="ORF">H109_01545</name>
</gene>
<proteinExistence type="predicted"/>
<evidence type="ECO:0000256" key="2">
    <source>
        <dbReference type="ARBA" id="ARBA00022771"/>
    </source>
</evidence>
<dbReference type="GO" id="GO:0008270">
    <property type="term" value="F:zinc ion binding"/>
    <property type="evidence" value="ECO:0007669"/>
    <property type="project" value="UniProtKB-KW"/>
</dbReference>
<dbReference type="GO" id="GO:0008237">
    <property type="term" value="F:metallopeptidase activity"/>
    <property type="evidence" value="ECO:0007669"/>
    <property type="project" value="TreeGrafter"/>
</dbReference>
<evidence type="ECO:0008006" key="10">
    <source>
        <dbReference type="Google" id="ProtNLM"/>
    </source>
</evidence>
<evidence type="ECO:0000313" key="9">
    <source>
        <dbReference type="Proteomes" id="UP000024533"/>
    </source>
</evidence>
<feature type="domain" description="RanBP2-type" evidence="6">
    <location>
        <begin position="295"/>
        <end position="326"/>
    </location>
</feature>
<dbReference type="GO" id="GO:0005634">
    <property type="term" value="C:nucleus"/>
    <property type="evidence" value="ECO:0007669"/>
    <property type="project" value="TreeGrafter"/>
</dbReference>
<feature type="region of interest" description="Disordered" evidence="5">
    <location>
        <begin position="249"/>
        <end position="279"/>
    </location>
</feature>
<dbReference type="Pfam" id="PF08325">
    <property type="entry name" value="WLM"/>
    <property type="match status" value="1"/>
</dbReference>
<dbReference type="PANTHER" id="PTHR46622">
    <property type="entry name" value="DNA-DEPENDENT METALLOPROTEASE WSS1"/>
    <property type="match status" value="1"/>
</dbReference>
<dbReference type="STRING" id="1215338.A0A059JG78"/>
<evidence type="ECO:0000256" key="3">
    <source>
        <dbReference type="ARBA" id="ARBA00022833"/>
    </source>
</evidence>
<dbReference type="OMA" id="GTLCEFY"/>
<dbReference type="Proteomes" id="UP000024533">
    <property type="component" value="Unassembled WGS sequence"/>
</dbReference>
<keyword evidence="2 4" id="KW-0863">Zinc-finger</keyword>
<dbReference type="AlphaFoldDB" id="A0A059JG78"/>
<dbReference type="EMBL" id="AOKY01000110">
    <property type="protein sequence ID" value="KDB26663.1"/>
    <property type="molecule type" value="Genomic_DNA"/>
</dbReference>
<dbReference type="OrthoDB" id="261960at2759"/>
<dbReference type="Gene3D" id="2.30.30.380">
    <property type="entry name" value="Zn-finger domain of Sec23/24"/>
    <property type="match status" value="1"/>
</dbReference>
<feature type="region of interest" description="Disordered" evidence="5">
    <location>
        <begin position="331"/>
        <end position="358"/>
    </location>
</feature>
<dbReference type="PANTHER" id="PTHR46622:SF1">
    <property type="entry name" value="DNA-DEPENDENT METALLOPROTEASE WSS1"/>
    <property type="match status" value="1"/>
</dbReference>
<evidence type="ECO:0000259" key="7">
    <source>
        <dbReference type="PROSITE" id="PS51397"/>
    </source>
</evidence>
<dbReference type="PROSITE" id="PS50199">
    <property type="entry name" value="ZF_RANBP2_2"/>
    <property type="match status" value="1"/>
</dbReference>
<dbReference type="InterPro" id="IPR013536">
    <property type="entry name" value="WLM_dom"/>
</dbReference>